<feature type="transmembrane region" description="Helical" evidence="1">
    <location>
        <begin position="59"/>
        <end position="81"/>
    </location>
</feature>
<keyword evidence="1" id="KW-0472">Membrane</keyword>
<dbReference type="OrthoDB" id="9910517at2"/>
<gene>
    <name evidence="2" type="ORF">F7D20_09600</name>
</gene>
<dbReference type="Proteomes" id="UP000384372">
    <property type="component" value="Unassembled WGS sequence"/>
</dbReference>
<protein>
    <submittedName>
        <fullName evidence="2">Uncharacterized protein</fullName>
    </submittedName>
</protein>
<evidence type="ECO:0000256" key="1">
    <source>
        <dbReference type="SAM" id="Phobius"/>
    </source>
</evidence>
<evidence type="ECO:0000313" key="3">
    <source>
        <dbReference type="Proteomes" id="UP000384372"/>
    </source>
</evidence>
<dbReference type="EMBL" id="VZAD01000072">
    <property type="protein sequence ID" value="MQP12204.1"/>
    <property type="molecule type" value="Genomic_DNA"/>
</dbReference>
<proteinExistence type="predicted"/>
<accession>A0A6A7WCJ4</accession>
<dbReference type="RefSeq" id="WP_158463846.1">
    <property type="nucleotide sequence ID" value="NZ_VZAD01000072.1"/>
</dbReference>
<organism evidence="2 3">
    <name type="scientific">Segatella copri</name>
    <dbReference type="NCBI Taxonomy" id="165179"/>
    <lineage>
        <taxon>Bacteria</taxon>
        <taxon>Pseudomonadati</taxon>
        <taxon>Bacteroidota</taxon>
        <taxon>Bacteroidia</taxon>
        <taxon>Bacteroidales</taxon>
        <taxon>Prevotellaceae</taxon>
        <taxon>Segatella</taxon>
    </lineage>
</organism>
<name>A0A6A7WCJ4_9BACT</name>
<dbReference type="AlphaFoldDB" id="A0A6A7WCJ4"/>
<comment type="caution">
    <text evidence="2">The sequence shown here is derived from an EMBL/GenBank/DDBJ whole genome shotgun (WGS) entry which is preliminary data.</text>
</comment>
<keyword evidence="1" id="KW-0812">Transmembrane</keyword>
<evidence type="ECO:0000313" key="2">
    <source>
        <dbReference type="EMBL" id="MQP12204.1"/>
    </source>
</evidence>
<keyword evidence="1" id="KW-1133">Transmembrane helix</keyword>
<sequence>MKRIVKYKDWLTTIGLILWIAFSQRLLDNEWAVYAGQTLIIMGLNLDFLYDKREDGKIGIYNTIAVLFFTGLWISSTYLIIKDHLL</sequence>
<reference evidence="2 3" key="1">
    <citation type="submission" date="2019-09" db="EMBL/GenBank/DDBJ databases">
        <title>Distinct polysaccharide growth profiles of human intestinal Prevotella copri isolates.</title>
        <authorList>
            <person name="Fehlner-Peach H."/>
            <person name="Magnabosco C."/>
            <person name="Raghavan V."/>
            <person name="Scher J.U."/>
            <person name="Tett A."/>
            <person name="Cox L.M."/>
            <person name="Gottsegen C."/>
            <person name="Watters A."/>
            <person name="Wiltshire- Gordon J.D."/>
            <person name="Segata N."/>
            <person name="Bonneau R."/>
            <person name="Littman D.R."/>
        </authorList>
    </citation>
    <scope>NUCLEOTIDE SEQUENCE [LARGE SCALE GENOMIC DNA]</scope>
    <source>
        <strain evidence="3">iAQ1173</strain>
    </source>
</reference>
<keyword evidence="3" id="KW-1185">Reference proteome</keyword>